<evidence type="ECO:0000313" key="4">
    <source>
        <dbReference type="EMBL" id="CAF4240242.1"/>
    </source>
</evidence>
<comment type="caution">
    <text evidence="4">The sequence shown here is derived from an EMBL/GenBank/DDBJ whole genome shotgun (WGS) entry which is preliminary data.</text>
</comment>
<gene>
    <name evidence="3" type="ORF">OVA965_LOCUS34574</name>
    <name evidence="4" type="ORF">TMI583_LOCUS35502</name>
</gene>
<name>A0A8S2SSU4_9BILA</name>
<keyword evidence="1" id="KW-0547">Nucleotide-binding</keyword>
<feature type="transmembrane region" description="Helical" evidence="2">
    <location>
        <begin position="51"/>
        <end position="70"/>
    </location>
</feature>
<evidence type="ECO:0000256" key="2">
    <source>
        <dbReference type="SAM" id="Phobius"/>
    </source>
</evidence>
<keyword evidence="1" id="KW-0067">ATP-binding</keyword>
<dbReference type="EMBL" id="CAJOBA010050997">
    <property type="protein sequence ID" value="CAF4240242.1"/>
    <property type="molecule type" value="Genomic_DNA"/>
</dbReference>
<keyword evidence="2" id="KW-0472">Membrane</keyword>
<reference evidence="4" key="1">
    <citation type="submission" date="2021-02" db="EMBL/GenBank/DDBJ databases">
        <authorList>
            <person name="Nowell W R."/>
        </authorList>
    </citation>
    <scope>NUCLEOTIDE SEQUENCE</scope>
</reference>
<feature type="binding site" evidence="1">
    <location>
        <position position="54"/>
    </location>
    <ligand>
        <name>ATP</name>
        <dbReference type="ChEBI" id="CHEBI:30616"/>
    </ligand>
</feature>
<dbReference type="InterPro" id="IPR017441">
    <property type="entry name" value="Protein_kinase_ATP_BS"/>
</dbReference>
<evidence type="ECO:0000313" key="3">
    <source>
        <dbReference type="EMBL" id="CAF1444606.1"/>
    </source>
</evidence>
<protein>
    <submittedName>
        <fullName evidence="4">Uncharacterized protein</fullName>
    </submittedName>
</protein>
<keyword evidence="2" id="KW-1133">Transmembrane helix</keyword>
<evidence type="ECO:0000313" key="5">
    <source>
        <dbReference type="Proteomes" id="UP000682733"/>
    </source>
</evidence>
<accession>A0A8S2SSU4</accession>
<dbReference type="EMBL" id="CAJNOK010029181">
    <property type="protein sequence ID" value="CAF1444606.1"/>
    <property type="molecule type" value="Genomic_DNA"/>
</dbReference>
<evidence type="ECO:0000256" key="1">
    <source>
        <dbReference type="PROSITE-ProRule" id="PRU10141"/>
    </source>
</evidence>
<proteinExistence type="predicted"/>
<dbReference type="Proteomes" id="UP000677228">
    <property type="component" value="Unassembled WGS sequence"/>
</dbReference>
<keyword evidence="2" id="KW-0812">Transmembrane</keyword>
<feature type="non-terminal residue" evidence="4">
    <location>
        <position position="1"/>
    </location>
</feature>
<dbReference type="PROSITE" id="PS00107">
    <property type="entry name" value="PROTEIN_KINASE_ATP"/>
    <property type="match status" value="1"/>
</dbReference>
<dbReference type="GO" id="GO:0005524">
    <property type="term" value="F:ATP binding"/>
    <property type="evidence" value="ECO:0007669"/>
    <property type="project" value="UniProtKB-UniRule"/>
</dbReference>
<sequence length="75" mass="8475">LEVQATACINYNGEIVHNISADMLEDIKTLGKGRYGTVTLVQIAKYPHIRMAAKVIMIIACIILVTNVYFCRYRE</sequence>
<dbReference type="Proteomes" id="UP000682733">
    <property type="component" value="Unassembled WGS sequence"/>
</dbReference>
<dbReference type="AlphaFoldDB" id="A0A8S2SSU4"/>
<organism evidence="4 5">
    <name type="scientific">Didymodactylos carnosus</name>
    <dbReference type="NCBI Taxonomy" id="1234261"/>
    <lineage>
        <taxon>Eukaryota</taxon>
        <taxon>Metazoa</taxon>
        <taxon>Spiralia</taxon>
        <taxon>Gnathifera</taxon>
        <taxon>Rotifera</taxon>
        <taxon>Eurotatoria</taxon>
        <taxon>Bdelloidea</taxon>
        <taxon>Philodinida</taxon>
        <taxon>Philodinidae</taxon>
        <taxon>Didymodactylos</taxon>
    </lineage>
</organism>
<dbReference type="Gene3D" id="3.30.200.20">
    <property type="entry name" value="Phosphorylase Kinase, domain 1"/>
    <property type="match status" value="1"/>
</dbReference>